<accession>A0A2A2TGS2</accession>
<organism evidence="1 2">
    <name type="scientific">Brunnivagina elsteri CCALA 953</name>
    <dbReference type="NCBI Taxonomy" id="987040"/>
    <lineage>
        <taxon>Bacteria</taxon>
        <taxon>Bacillati</taxon>
        <taxon>Cyanobacteriota</taxon>
        <taxon>Cyanophyceae</taxon>
        <taxon>Nostocales</taxon>
        <taxon>Calotrichaceae</taxon>
        <taxon>Brunnivagina</taxon>
    </lineage>
</organism>
<reference evidence="1 2" key="1">
    <citation type="submission" date="2017-08" db="EMBL/GenBank/DDBJ databases">
        <title>Draft genome sequence of filamentous cyanobacterium Calothrix elsteri CCALA 953.</title>
        <authorList>
            <person name="Gagunashvili A.N."/>
            <person name="Elster J."/>
            <person name="Andresson O.S."/>
        </authorList>
    </citation>
    <scope>NUCLEOTIDE SEQUENCE [LARGE SCALE GENOMIC DNA]</scope>
    <source>
        <strain evidence="1 2">CCALA 953</strain>
    </source>
</reference>
<comment type="caution">
    <text evidence="1">The sequence shown here is derived from an EMBL/GenBank/DDBJ whole genome shotgun (WGS) entry which is preliminary data.</text>
</comment>
<evidence type="ECO:0000313" key="1">
    <source>
        <dbReference type="EMBL" id="PAX52940.1"/>
    </source>
</evidence>
<dbReference type="EMBL" id="NTFS01000185">
    <property type="protein sequence ID" value="PAX52940.1"/>
    <property type="molecule type" value="Genomic_DNA"/>
</dbReference>
<gene>
    <name evidence="1" type="ORF">CK510_16605</name>
</gene>
<keyword evidence="2" id="KW-1185">Reference proteome</keyword>
<dbReference type="Gene3D" id="3.40.30.10">
    <property type="entry name" value="Glutaredoxin"/>
    <property type="match status" value="1"/>
</dbReference>
<dbReference type="Proteomes" id="UP000218238">
    <property type="component" value="Unassembled WGS sequence"/>
</dbReference>
<sequence>MKRAIACSEGGKNAHPELCKIDKIKGFPTWIIQGKQYPSTTTLQKLAEISNYKGSREFKNFPTHPNKRFGFLRDSIFRFCSIVILKTVRK</sequence>
<proteinExistence type="predicted"/>
<dbReference type="AlphaFoldDB" id="A0A2A2TGS2"/>
<evidence type="ECO:0000313" key="2">
    <source>
        <dbReference type="Proteomes" id="UP000218238"/>
    </source>
</evidence>
<name>A0A2A2TGS2_9CYAN</name>
<protein>
    <recommendedName>
        <fullName evidence="3">Thioredoxin-like fold domain-containing protein</fullName>
    </recommendedName>
</protein>
<evidence type="ECO:0008006" key="3">
    <source>
        <dbReference type="Google" id="ProtNLM"/>
    </source>
</evidence>